<evidence type="ECO:0000313" key="2">
    <source>
        <dbReference type="Proteomes" id="UP000279422"/>
    </source>
</evidence>
<dbReference type="EMBL" id="QMPZ01000111">
    <property type="protein sequence ID" value="RLE08206.1"/>
    <property type="molecule type" value="Genomic_DNA"/>
</dbReference>
<name>A0A497E5C7_UNCAE</name>
<comment type="caution">
    <text evidence="1">The sequence shown here is derived from an EMBL/GenBank/DDBJ whole genome shotgun (WGS) entry which is preliminary data.</text>
</comment>
<gene>
    <name evidence="1" type="ORF">DRJ00_06720</name>
</gene>
<organism evidence="1 2">
    <name type="scientific">Aerophobetes bacterium</name>
    <dbReference type="NCBI Taxonomy" id="2030807"/>
    <lineage>
        <taxon>Bacteria</taxon>
        <taxon>Candidatus Aerophobota</taxon>
    </lineage>
</organism>
<proteinExistence type="predicted"/>
<dbReference type="Proteomes" id="UP000279422">
    <property type="component" value="Unassembled WGS sequence"/>
</dbReference>
<protein>
    <submittedName>
        <fullName evidence="1">Uncharacterized protein</fullName>
    </submittedName>
</protein>
<sequence length="100" mass="11493">MKTIKVNEQSIEFYEEKDVISLFDKLLQAAGKRGVPEKVIEKAKKRVLKLTRKGQKKIDKGKPDPSLLRDLRNTIKRLEDITRDPSSYTGNVIEEILKAL</sequence>
<dbReference type="AlphaFoldDB" id="A0A497E5C7"/>
<reference evidence="1 2" key="1">
    <citation type="submission" date="2018-06" db="EMBL/GenBank/DDBJ databases">
        <title>Extensive metabolic versatility and redundancy in microbially diverse, dynamic hydrothermal sediments.</title>
        <authorList>
            <person name="Dombrowski N."/>
            <person name="Teske A."/>
            <person name="Baker B.J."/>
        </authorList>
    </citation>
    <scope>NUCLEOTIDE SEQUENCE [LARGE SCALE GENOMIC DNA]</scope>
    <source>
        <strain evidence="1">B47_G16</strain>
    </source>
</reference>
<evidence type="ECO:0000313" key="1">
    <source>
        <dbReference type="EMBL" id="RLE08206.1"/>
    </source>
</evidence>
<accession>A0A497E5C7</accession>